<dbReference type="InterPro" id="IPR023393">
    <property type="entry name" value="START-like_dom_sf"/>
</dbReference>
<dbReference type="SUPFAM" id="SSF55961">
    <property type="entry name" value="Bet v1-like"/>
    <property type="match status" value="1"/>
</dbReference>
<comment type="caution">
    <text evidence="1">The sequence shown here is derived from an EMBL/GenBank/DDBJ whole genome shotgun (WGS) entry which is preliminary data.</text>
</comment>
<evidence type="ECO:0000313" key="2">
    <source>
        <dbReference type="Proteomes" id="UP001595897"/>
    </source>
</evidence>
<dbReference type="Pfam" id="PF10604">
    <property type="entry name" value="Polyketide_cyc2"/>
    <property type="match status" value="1"/>
</dbReference>
<dbReference type="Gene3D" id="3.30.530.20">
    <property type="match status" value="1"/>
</dbReference>
<gene>
    <name evidence="1" type="ORF">ACFO4O_02410</name>
</gene>
<evidence type="ECO:0000313" key="1">
    <source>
        <dbReference type="EMBL" id="MFC4699006.1"/>
    </source>
</evidence>
<keyword evidence="2" id="KW-1185">Reference proteome</keyword>
<dbReference type="Proteomes" id="UP001595897">
    <property type="component" value="Unassembled WGS sequence"/>
</dbReference>
<name>A0ABV9LR79_9ALTE</name>
<protein>
    <submittedName>
        <fullName evidence="1">SRPBCC family protein</fullName>
    </submittedName>
</protein>
<proteinExistence type="predicted"/>
<sequence>MKMVIVGTCIVIFLVVVIFIWGNTLPTTHQVSTSKAIAVPVSKVWETMSDWEGQVQWRKDVKSVEIVSANKFIETPSSGPAVEFEVVRLERNSIIELKMSGPFEGEYLAEFSETDGITTIQISETIVQESHVGRIVSALFFDLNDFVDRYFEQLEKYLKE</sequence>
<dbReference type="RefSeq" id="WP_382405711.1">
    <property type="nucleotide sequence ID" value="NZ_JBHSGU010000002.1"/>
</dbReference>
<dbReference type="InterPro" id="IPR019587">
    <property type="entry name" value="Polyketide_cyclase/dehydratase"/>
</dbReference>
<reference evidence="2" key="1">
    <citation type="journal article" date="2019" name="Int. J. Syst. Evol. Microbiol.">
        <title>The Global Catalogue of Microorganisms (GCM) 10K type strain sequencing project: providing services to taxonomists for standard genome sequencing and annotation.</title>
        <authorList>
            <consortium name="The Broad Institute Genomics Platform"/>
            <consortium name="The Broad Institute Genome Sequencing Center for Infectious Disease"/>
            <person name="Wu L."/>
            <person name="Ma J."/>
        </authorList>
    </citation>
    <scope>NUCLEOTIDE SEQUENCE [LARGE SCALE GENOMIC DNA]</scope>
    <source>
        <strain evidence="2">KACC 12507</strain>
    </source>
</reference>
<dbReference type="EMBL" id="JBHSGU010000002">
    <property type="protein sequence ID" value="MFC4699006.1"/>
    <property type="molecule type" value="Genomic_DNA"/>
</dbReference>
<accession>A0ABV9LR79</accession>
<organism evidence="1 2">
    <name type="scientific">Glaciecola siphonariae</name>
    <dbReference type="NCBI Taxonomy" id="521012"/>
    <lineage>
        <taxon>Bacteria</taxon>
        <taxon>Pseudomonadati</taxon>
        <taxon>Pseudomonadota</taxon>
        <taxon>Gammaproteobacteria</taxon>
        <taxon>Alteromonadales</taxon>
        <taxon>Alteromonadaceae</taxon>
        <taxon>Glaciecola</taxon>
    </lineage>
</organism>